<comment type="subcellular location">
    <subcellularLocation>
        <location evidence="2">Secreted</location>
    </subcellularLocation>
</comment>
<evidence type="ECO:0000256" key="3">
    <source>
        <dbReference type="ARBA" id="ARBA00009490"/>
    </source>
</evidence>
<comment type="similarity">
    <text evidence="3">Belongs to the peptidase M10B family.</text>
</comment>
<dbReference type="PRINTS" id="PR00313">
    <property type="entry name" value="CABNDNGRPT"/>
</dbReference>
<comment type="cofactor">
    <cofactor evidence="1">
        <name>Ca(2+)</name>
        <dbReference type="ChEBI" id="CHEBI:29108"/>
    </cofactor>
</comment>
<evidence type="ECO:0000313" key="8">
    <source>
        <dbReference type="Proteomes" id="UP000680839"/>
    </source>
</evidence>
<dbReference type="PROSITE" id="PS00330">
    <property type="entry name" value="HEMOLYSIN_CALCIUM"/>
    <property type="match status" value="2"/>
</dbReference>
<evidence type="ECO:0000256" key="2">
    <source>
        <dbReference type="ARBA" id="ARBA00004613"/>
    </source>
</evidence>
<dbReference type="EMBL" id="CP076134">
    <property type="protein sequence ID" value="QWG11733.1"/>
    <property type="molecule type" value="Genomic_DNA"/>
</dbReference>
<proteinExistence type="inferred from homology"/>
<dbReference type="SUPFAM" id="SSF51120">
    <property type="entry name" value="beta-Roll"/>
    <property type="match status" value="3"/>
</dbReference>
<keyword evidence="4" id="KW-0964">Secreted</keyword>
<dbReference type="Gene3D" id="3.40.390.10">
    <property type="entry name" value="Collagenase (Catalytic Domain)"/>
    <property type="match status" value="1"/>
</dbReference>
<dbReference type="InterPro" id="IPR018511">
    <property type="entry name" value="Hemolysin-typ_Ca-bd_CS"/>
</dbReference>
<dbReference type="Pfam" id="PF00353">
    <property type="entry name" value="HemolysinCabind"/>
    <property type="match status" value="3"/>
</dbReference>
<dbReference type="Gene3D" id="2.150.10.10">
    <property type="entry name" value="Serralysin-like metalloprotease, C-terminal"/>
    <property type="match status" value="3"/>
</dbReference>
<dbReference type="Pfam" id="PF08548">
    <property type="entry name" value="Peptidase_M10_C"/>
    <property type="match status" value="1"/>
</dbReference>
<dbReference type="InterPro" id="IPR050557">
    <property type="entry name" value="RTX_toxin/Mannuronan_C5-epim"/>
</dbReference>
<dbReference type="GO" id="GO:0006508">
    <property type="term" value="P:proteolysis"/>
    <property type="evidence" value="ECO:0007669"/>
    <property type="project" value="InterPro"/>
</dbReference>
<gene>
    <name evidence="7" type="ORF">KMZ29_18645</name>
</gene>
<dbReference type="GO" id="GO:0008270">
    <property type="term" value="F:zinc ion binding"/>
    <property type="evidence" value="ECO:0007669"/>
    <property type="project" value="InterPro"/>
</dbReference>
<dbReference type="RefSeq" id="WP_215620594.1">
    <property type="nucleotide sequence ID" value="NZ_CP076134.1"/>
</dbReference>
<dbReference type="Proteomes" id="UP000680839">
    <property type="component" value="Chromosome"/>
</dbReference>
<dbReference type="GO" id="GO:0005615">
    <property type="term" value="C:extracellular space"/>
    <property type="evidence" value="ECO:0007669"/>
    <property type="project" value="InterPro"/>
</dbReference>
<dbReference type="InterPro" id="IPR021190">
    <property type="entry name" value="Pept_M10A"/>
</dbReference>
<name>A0A975NAY2_9BRAD</name>
<dbReference type="InterPro" id="IPR013858">
    <property type="entry name" value="Peptidase_M10B_C"/>
</dbReference>
<dbReference type="SUPFAM" id="SSF55486">
    <property type="entry name" value="Metalloproteases ('zincins'), catalytic domain"/>
    <property type="match status" value="1"/>
</dbReference>
<dbReference type="GO" id="GO:0005509">
    <property type="term" value="F:calcium ion binding"/>
    <property type="evidence" value="ECO:0007669"/>
    <property type="project" value="InterPro"/>
</dbReference>
<dbReference type="AlphaFoldDB" id="A0A975NAY2"/>
<organism evidence="7 8">
    <name type="scientific">Bradyrhizobium sediminis</name>
    <dbReference type="NCBI Taxonomy" id="2840469"/>
    <lineage>
        <taxon>Bacteria</taxon>
        <taxon>Pseudomonadati</taxon>
        <taxon>Pseudomonadota</taxon>
        <taxon>Alphaproteobacteria</taxon>
        <taxon>Hyphomicrobiales</taxon>
        <taxon>Nitrobacteraceae</taxon>
        <taxon>Bradyrhizobium</taxon>
    </lineage>
</organism>
<keyword evidence="5" id="KW-0677">Repeat</keyword>
<reference evidence="7" key="1">
    <citation type="submission" date="2021-06" db="EMBL/GenBank/DDBJ databases">
        <title>Bradyrhizobium sp. S2-20-1 Genome sequencing.</title>
        <authorList>
            <person name="Jin L."/>
        </authorList>
    </citation>
    <scope>NUCLEOTIDE SEQUENCE</scope>
    <source>
        <strain evidence="7">S2-20-1</strain>
    </source>
</reference>
<dbReference type="PANTHER" id="PTHR38340:SF1">
    <property type="entry name" value="S-LAYER PROTEIN"/>
    <property type="match status" value="1"/>
</dbReference>
<evidence type="ECO:0000259" key="6">
    <source>
        <dbReference type="SMART" id="SM00235"/>
    </source>
</evidence>
<dbReference type="PRINTS" id="PR00138">
    <property type="entry name" value="MATRIXIN"/>
</dbReference>
<evidence type="ECO:0000256" key="4">
    <source>
        <dbReference type="ARBA" id="ARBA00022525"/>
    </source>
</evidence>
<dbReference type="InterPro" id="IPR001343">
    <property type="entry name" value="Hemolysn_Ca-bd"/>
</dbReference>
<dbReference type="InterPro" id="IPR024079">
    <property type="entry name" value="MetalloPept_cat_dom_sf"/>
</dbReference>
<protein>
    <submittedName>
        <fullName evidence="7">M10 family metallopeptidase C-terminal domain-containing protein</fullName>
    </submittedName>
</protein>
<evidence type="ECO:0000256" key="5">
    <source>
        <dbReference type="ARBA" id="ARBA00022737"/>
    </source>
</evidence>
<sequence>MTAAQNIAELLTGYKWTTTTITYTFITEYAPYTPEGYQEPGGPTLLSEEQKAATRQLFADVQSFLGVQFVEVGQDNSQDQIGQIAIGMRGNIISPDVALTNANLSTPGDGGDIWLRAGSYGDGAVTNLFLNTMLHEIGHALGLGHPSFGGVQNTPRYTVDSDIAGDLGRPTKLQLYDISALQYLYGAASSRNPGNTTYSYSSGDPMESIWDTGGNDTITAAGRSASVVINLNDTAFSSIGFTANNLEAPSKNISIAKGVVIENAIGGNGADVLIGNATGNTLTGNDGDDFIFGDEVTARGFFPAAGASATIRGIYWDGDLLSVGTYQTAGTDSTTDNDVIDAGAGADWVFAGKGADKVDGGAGNDFLDGGDQIDEMAYNGISGNVQIQKLAASSVPNDIAANGQPVFQITVQRNGSSEIDTIRGFETVSFGDGSQKFKGDFSLGDDSLLLDGGAGVDSFDFSTASNSITIYTGPVNGEENSVISGMGVSLKNFEAFVGSANNDVFWFNDGDQLLYGRSGDDNLSGGIGNDVLEGGEGEDILYGGDGADTFILGDGFDFIMDADAGDRLFIRLPAIAGNGSGETVVPILGGFFENTAWDPGPHGTTIGDSAAIFKPRDVIWGEADASLYQSLGTDFQIDFWLDGTDLIVSINTQAGEQVGGAVIVGYEPGDLGLVFEEKISPYQVDGVRSWFDEAELAWEAGHKALLNNGVFGSIQQASDFII</sequence>
<dbReference type="PANTHER" id="PTHR38340">
    <property type="entry name" value="S-LAYER PROTEIN"/>
    <property type="match status" value="1"/>
</dbReference>
<evidence type="ECO:0000256" key="1">
    <source>
        <dbReference type="ARBA" id="ARBA00001913"/>
    </source>
</evidence>
<dbReference type="SMART" id="SM00235">
    <property type="entry name" value="ZnMc"/>
    <property type="match status" value="1"/>
</dbReference>
<dbReference type="GO" id="GO:0004222">
    <property type="term" value="F:metalloendopeptidase activity"/>
    <property type="evidence" value="ECO:0007669"/>
    <property type="project" value="InterPro"/>
</dbReference>
<feature type="domain" description="Peptidase metallopeptidase" evidence="6">
    <location>
        <begin position="12"/>
        <end position="187"/>
    </location>
</feature>
<dbReference type="InterPro" id="IPR011049">
    <property type="entry name" value="Serralysin-like_metalloprot_C"/>
</dbReference>
<accession>A0A975NAY2</accession>
<evidence type="ECO:0000313" key="7">
    <source>
        <dbReference type="EMBL" id="QWG11733.1"/>
    </source>
</evidence>
<dbReference type="InterPro" id="IPR006026">
    <property type="entry name" value="Peptidase_Metallo"/>
</dbReference>